<reference evidence="1 2" key="1">
    <citation type="submission" date="2014-07" db="EMBL/GenBank/DDBJ databases">
        <title>Methanogenic archaea and the global carbon cycle.</title>
        <authorList>
            <person name="Henriksen J.R."/>
            <person name="Luke J."/>
            <person name="Reinhart S."/>
            <person name="Benedict M.N."/>
            <person name="Youngblut N.D."/>
            <person name="Metcalf M.E."/>
            <person name="Whitaker R.J."/>
            <person name="Metcalf W.W."/>
        </authorList>
    </citation>
    <scope>NUCLEOTIDE SEQUENCE [LARGE SCALE GENOMIC DNA]</scope>
    <source>
        <strain evidence="1 2">HI350</strain>
    </source>
</reference>
<gene>
    <name evidence="1" type="ORF">MSSIH_1402</name>
</gene>
<organism evidence="1 2">
    <name type="scientific">Methanosarcina siciliae HI350</name>
    <dbReference type="NCBI Taxonomy" id="1434119"/>
    <lineage>
        <taxon>Archaea</taxon>
        <taxon>Methanobacteriati</taxon>
        <taxon>Methanobacteriota</taxon>
        <taxon>Stenosarchaea group</taxon>
        <taxon>Methanomicrobia</taxon>
        <taxon>Methanosarcinales</taxon>
        <taxon>Methanosarcinaceae</taxon>
        <taxon>Methanosarcina</taxon>
    </lineage>
</organism>
<dbReference type="EMBL" id="CP009507">
    <property type="protein sequence ID" value="AKB32092.1"/>
    <property type="molecule type" value="Genomic_DNA"/>
</dbReference>
<dbReference type="HOGENOM" id="CLU_2662408_0_0_2"/>
<protein>
    <submittedName>
        <fullName evidence="1">Putative methanogenesis marker protein 8</fullName>
    </submittedName>
</protein>
<evidence type="ECO:0000313" key="1">
    <source>
        <dbReference type="EMBL" id="AKB32092.1"/>
    </source>
</evidence>
<dbReference type="InterPro" id="IPR009181">
    <property type="entry name" value="Methan_mark_8"/>
</dbReference>
<dbReference type="Pfam" id="PF09872">
    <property type="entry name" value="DUF2099"/>
    <property type="match status" value="1"/>
</dbReference>
<proteinExistence type="predicted"/>
<sequence length="75" mass="8402">MVSYLCQVAWNSEDNFGRLQEEHGVQISDFGMFTEKRKLELEDFVSFDASEIMMTGLSMGLLDTTVTACEGSDIP</sequence>
<name>A0A0E3PDC4_9EURY</name>
<dbReference type="Proteomes" id="UP000033092">
    <property type="component" value="Chromosome"/>
</dbReference>
<accession>A0A0E3PDC4</accession>
<dbReference type="AlphaFoldDB" id="A0A0E3PDC4"/>
<dbReference type="KEGG" id="msz:MSSIH_1402"/>
<dbReference type="PATRIC" id="fig|1434119.4.peg.1777"/>
<evidence type="ECO:0000313" key="2">
    <source>
        <dbReference type="Proteomes" id="UP000033092"/>
    </source>
</evidence>